<feature type="compositionally biased region" description="Low complexity" evidence="1">
    <location>
        <begin position="95"/>
        <end position="112"/>
    </location>
</feature>
<dbReference type="AlphaFoldDB" id="A0A6J6QQ00"/>
<feature type="transmembrane region" description="Helical" evidence="2">
    <location>
        <begin position="461"/>
        <end position="490"/>
    </location>
</feature>
<feature type="compositionally biased region" description="Gly residues" evidence="1">
    <location>
        <begin position="113"/>
        <end position="125"/>
    </location>
</feature>
<feature type="region of interest" description="Disordered" evidence="1">
    <location>
        <begin position="237"/>
        <end position="266"/>
    </location>
</feature>
<organism evidence="3">
    <name type="scientific">freshwater metagenome</name>
    <dbReference type="NCBI Taxonomy" id="449393"/>
    <lineage>
        <taxon>unclassified sequences</taxon>
        <taxon>metagenomes</taxon>
        <taxon>ecological metagenomes</taxon>
    </lineage>
</organism>
<dbReference type="EMBL" id="CAEZXZ010000189">
    <property type="protein sequence ID" value="CAB4713497.1"/>
    <property type="molecule type" value="Genomic_DNA"/>
</dbReference>
<keyword evidence="2" id="KW-1133">Transmembrane helix</keyword>
<feature type="transmembrane region" description="Helical" evidence="2">
    <location>
        <begin position="567"/>
        <end position="584"/>
    </location>
</feature>
<feature type="region of interest" description="Disordered" evidence="1">
    <location>
        <begin position="322"/>
        <end position="346"/>
    </location>
</feature>
<feature type="transmembrane region" description="Helical" evidence="2">
    <location>
        <begin position="539"/>
        <end position="561"/>
    </location>
</feature>
<feature type="transmembrane region" description="Helical" evidence="2">
    <location>
        <begin position="702"/>
        <end position="723"/>
    </location>
</feature>
<feature type="transmembrane region" description="Helical" evidence="2">
    <location>
        <begin position="678"/>
        <end position="696"/>
    </location>
</feature>
<gene>
    <name evidence="3" type="ORF">UFOPK2625_01146</name>
</gene>
<reference evidence="3" key="1">
    <citation type="submission" date="2020-05" db="EMBL/GenBank/DDBJ databases">
        <authorList>
            <person name="Chiriac C."/>
            <person name="Salcher M."/>
            <person name="Ghai R."/>
            <person name="Kavagutti S V."/>
        </authorList>
    </citation>
    <scope>NUCLEOTIDE SEQUENCE</scope>
</reference>
<feature type="region of interest" description="Disordered" evidence="1">
    <location>
        <begin position="44"/>
        <end position="127"/>
    </location>
</feature>
<accession>A0A6J6QQ00</accession>
<protein>
    <submittedName>
        <fullName evidence="3">Unannotated protein</fullName>
    </submittedName>
</protein>
<keyword evidence="2" id="KW-0472">Membrane</keyword>
<feature type="transmembrane region" description="Helical" evidence="2">
    <location>
        <begin position="743"/>
        <end position="760"/>
    </location>
</feature>
<sequence length="762" mass="77431">MGFQKAKHRRRGARLIAPLLIVPPIACWILLLAGGMAMAADTPTEPPPCGNTGQPCQVDSPAAPVPGVTGNPPEGPPVVTQTAQPAGPTPVAPEPGASGSSPASGGNNNTGGNNTGGNNTGGNNTGGDAPTVVISEVALILGQAVNVPISFVGGGGAAADESVQVEVVVTVTGGTASIPGGSSGSTATIRGPFSAIKSNISQTTITATQEGPVSISVRGYQVGQPNEAVSATRDLTAVGAPTPSPTPSPTPTADTPTAVAAPPSQAPAATASAVAAPVIQQRSTIDLPKYEALDEPKVVVGTTVAAVAVIAVVGVSAGAMAGAGGSSSTGGGGSPSSSAIRRAEAADRQDAAHYATERASTSLAGVDVSFAGVAAVVGAQGIGDRSKTWRMPLTPHVDRSTRRGILALARFSPLSARFIADGTYLRAMFGSAALLLPIIAAVMGVLGVFEVNGLALAPSVVLLAVITFIGTLDAFAGLAAFIAFTIGIAVSGGITSVDSVRTLLGLAVIGFGPALIAGATRPLRRAGHEFDLWERLTDFVIIPLLGAFTVQSMVSALSGLSGYEMPITQYADLIALVALLGLLLRVSLEEFAARAYPARITEIAPVEIPKPGTIQRCIVSIIRTGAFMFIAVAFIGNVWQLWVGALIFLAAQLCEVFASRMPNSPRLYHAVPVGIPKLVLILLVSLGLTTLLTLILGANADLARFSFVFLMLPGLALAALGMFGREPAEGDTRWYLRPSMRTWYRAGGILLLVAAIYITQLL</sequence>
<evidence type="ECO:0000256" key="1">
    <source>
        <dbReference type="SAM" id="MobiDB-lite"/>
    </source>
</evidence>
<evidence type="ECO:0000256" key="2">
    <source>
        <dbReference type="SAM" id="Phobius"/>
    </source>
</evidence>
<keyword evidence="2" id="KW-0812">Transmembrane</keyword>
<evidence type="ECO:0000313" key="3">
    <source>
        <dbReference type="EMBL" id="CAB4713497.1"/>
    </source>
</evidence>
<feature type="compositionally biased region" description="Gly residues" evidence="1">
    <location>
        <begin position="322"/>
        <end position="334"/>
    </location>
</feature>
<feature type="transmembrane region" description="Helical" evidence="2">
    <location>
        <begin position="502"/>
        <end position="519"/>
    </location>
</feature>
<name>A0A6J6QQ00_9ZZZZ</name>
<proteinExistence type="predicted"/>
<feature type="compositionally biased region" description="Low complexity" evidence="1">
    <location>
        <begin position="251"/>
        <end position="266"/>
    </location>
</feature>
<feature type="transmembrane region" description="Helical" evidence="2">
    <location>
        <begin position="427"/>
        <end position="449"/>
    </location>
</feature>